<dbReference type="Gene3D" id="3.80.10.10">
    <property type="entry name" value="Ribonuclease Inhibitor"/>
    <property type="match status" value="1"/>
</dbReference>
<evidence type="ECO:0000256" key="2">
    <source>
        <dbReference type="ARBA" id="ARBA00004496"/>
    </source>
</evidence>
<keyword evidence="6" id="KW-0520">NAD</keyword>
<dbReference type="InParanoid" id="F6GW04"/>
<accession>F6GW04</accession>
<keyword evidence="3" id="KW-0963">Cytoplasm</keyword>
<dbReference type="Gene3D" id="3.40.50.300">
    <property type="entry name" value="P-loop containing nucleotide triphosphate hydrolases"/>
    <property type="match status" value="1"/>
</dbReference>
<dbReference type="HOGENOM" id="CLU_001561_2_1_1"/>
<dbReference type="GO" id="GO:0043531">
    <property type="term" value="F:ADP binding"/>
    <property type="evidence" value="ECO:0007669"/>
    <property type="project" value="InterPro"/>
</dbReference>
<evidence type="ECO:0000313" key="10">
    <source>
        <dbReference type="EMBL" id="CCB44139.1"/>
    </source>
</evidence>
<dbReference type="SUPFAM" id="SSF52540">
    <property type="entry name" value="P-loop containing nucleoside triphosphate hydrolases"/>
    <property type="match status" value="1"/>
</dbReference>
<protein>
    <recommendedName>
        <fullName evidence="9">TIR domain-containing protein</fullName>
    </recommendedName>
</protein>
<name>F6GW04_VITVI</name>
<evidence type="ECO:0000256" key="1">
    <source>
        <dbReference type="ARBA" id="ARBA00004123"/>
    </source>
</evidence>
<dbReference type="SUPFAM" id="SSF52200">
    <property type="entry name" value="Toll/Interleukin receptor TIR domain"/>
    <property type="match status" value="1"/>
</dbReference>
<dbReference type="GO" id="GO:0005737">
    <property type="term" value="C:cytoplasm"/>
    <property type="evidence" value="ECO:0007669"/>
    <property type="project" value="UniProtKB-SubCell"/>
</dbReference>
<keyword evidence="4" id="KW-0433">Leucine-rich repeat</keyword>
<dbReference type="FunFam" id="3.40.50.10140:FF:000007">
    <property type="entry name" value="Disease resistance protein (TIR-NBS-LRR class)"/>
    <property type="match status" value="1"/>
</dbReference>
<organism evidence="10 11">
    <name type="scientific">Vitis vinifera</name>
    <name type="common">Grape</name>
    <dbReference type="NCBI Taxonomy" id="29760"/>
    <lineage>
        <taxon>Eukaryota</taxon>
        <taxon>Viridiplantae</taxon>
        <taxon>Streptophyta</taxon>
        <taxon>Embryophyta</taxon>
        <taxon>Tracheophyta</taxon>
        <taxon>Spermatophyta</taxon>
        <taxon>Magnoliopsida</taxon>
        <taxon>eudicotyledons</taxon>
        <taxon>Gunneridae</taxon>
        <taxon>Pentapetalae</taxon>
        <taxon>rosids</taxon>
        <taxon>Vitales</taxon>
        <taxon>Vitaceae</taxon>
        <taxon>Viteae</taxon>
        <taxon>Vitis</taxon>
    </lineage>
</organism>
<dbReference type="EMBL" id="FN594956">
    <property type="protein sequence ID" value="CCB44139.1"/>
    <property type="molecule type" value="Genomic_DNA"/>
</dbReference>
<dbReference type="Pfam" id="PF01582">
    <property type="entry name" value="TIR"/>
    <property type="match status" value="1"/>
</dbReference>
<evidence type="ECO:0000256" key="5">
    <source>
        <dbReference type="ARBA" id="ARBA00022737"/>
    </source>
</evidence>
<dbReference type="InterPro" id="IPR044974">
    <property type="entry name" value="Disease_R_plants"/>
</dbReference>
<dbReference type="GO" id="GO:0043068">
    <property type="term" value="P:positive regulation of programmed cell death"/>
    <property type="evidence" value="ECO:0007669"/>
    <property type="project" value="UniProtKB-ARBA"/>
</dbReference>
<evidence type="ECO:0000256" key="7">
    <source>
        <dbReference type="ARBA" id="ARBA00023242"/>
    </source>
</evidence>
<dbReference type="SUPFAM" id="SSF52058">
    <property type="entry name" value="L domain-like"/>
    <property type="match status" value="1"/>
</dbReference>
<dbReference type="AlphaFoldDB" id="F6GW04"/>
<comment type="subcellular location">
    <subcellularLocation>
        <location evidence="2">Cytoplasm</location>
    </subcellularLocation>
    <subcellularLocation>
        <location evidence="1">Nucleus</location>
    </subcellularLocation>
</comment>
<sequence length="578" mass="65787">MASSSSLKASSSTSNCDGYNYHVFLSFRGEDTRQTFTGHLYAKLVARGIHTFRDDEELEKGGDIASDLSRAIEESKIFIIIFSKRYADSKWCLNELAKIMDCKKEKGSVVVPVFYHVEPTDVRNQGGSFEDAFLEHAKDADQEKKKTIETWKNALKTAANLSGYHLQNQSEAEFIQGIFEDIVIRLNRTPLDMGCNIVGMDFHLKVLKSLIKVELDEVLMVGIYGIGGIGKTTISKAIYNDISSQFDGSSFLGNVGGKCEDGLLKLQKTLLQDILKCKAPKFNNSSQGINVIKERLRLKRVLIVLDDVDNYMQLEKLAGKHGWYGAKSIIIITTKDKHLLDQHGVKALYEVQKLNHEKSVELFNLWAFEQNTPKIGFESLSNSVVEYTHGLPIALKVLGGFLREKSKNEWESELHKLKKIPDGEVQSVLKLDMHDLVQQMGQEIVHQECLKEPGNRSRLWDPDDVVSVLTRNMGTRAIEGIFVPLSLASQISTNSFTKMNRLRLLKVYSSRFWMIDFEKIFPKDLQNLDFPYFELRYFHFKGYPFESLPTNFHAKNLVELNLKHSSIKQLWQGNEVLL</sequence>
<evidence type="ECO:0000259" key="9">
    <source>
        <dbReference type="PROSITE" id="PS50104"/>
    </source>
</evidence>
<dbReference type="PANTHER" id="PTHR11017:SF570">
    <property type="entry name" value="DISEASE RESISTANCE PROTEIN (TIR-NBS CLASS)-RELATED"/>
    <property type="match status" value="1"/>
</dbReference>
<dbReference type="InterPro" id="IPR002182">
    <property type="entry name" value="NB-ARC"/>
</dbReference>
<keyword evidence="7" id="KW-0539">Nucleus</keyword>
<dbReference type="GO" id="GO:0007165">
    <property type="term" value="P:signal transduction"/>
    <property type="evidence" value="ECO:0007669"/>
    <property type="project" value="InterPro"/>
</dbReference>
<dbReference type="PaxDb" id="29760-VIT_18s0089g00600.t01"/>
<dbReference type="PRINTS" id="PR00364">
    <property type="entry name" value="DISEASERSIST"/>
</dbReference>
<evidence type="ECO:0000256" key="8">
    <source>
        <dbReference type="ARBA" id="ARBA00061488"/>
    </source>
</evidence>
<dbReference type="InterPro" id="IPR042197">
    <property type="entry name" value="Apaf_helical"/>
</dbReference>
<dbReference type="GO" id="GO:0005634">
    <property type="term" value="C:nucleus"/>
    <property type="evidence" value="ECO:0007669"/>
    <property type="project" value="UniProtKB-SubCell"/>
</dbReference>
<evidence type="ECO:0000256" key="4">
    <source>
        <dbReference type="ARBA" id="ARBA00022614"/>
    </source>
</evidence>
<keyword evidence="5" id="KW-0677">Repeat</keyword>
<dbReference type="SMR" id="F6GW04"/>
<dbReference type="InterPro" id="IPR000157">
    <property type="entry name" value="TIR_dom"/>
</dbReference>
<dbReference type="InterPro" id="IPR035897">
    <property type="entry name" value="Toll_tir_struct_dom_sf"/>
</dbReference>
<dbReference type="GO" id="GO:0050832">
    <property type="term" value="P:defense response to fungus"/>
    <property type="evidence" value="ECO:0007669"/>
    <property type="project" value="UniProtKB-ARBA"/>
</dbReference>
<evidence type="ECO:0000313" key="11">
    <source>
        <dbReference type="Proteomes" id="UP000009183"/>
    </source>
</evidence>
<dbReference type="InterPro" id="IPR011713">
    <property type="entry name" value="Leu-rich_rpt_3"/>
</dbReference>
<dbReference type="Pfam" id="PF07725">
    <property type="entry name" value="LRR_3"/>
    <property type="match status" value="1"/>
</dbReference>
<evidence type="ECO:0000256" key="6">
    <source>
        <dbReference type="ARBA" id="ARBA00023027"/>
    </source>
</evidence>
<comment type="similarity">
    <text evidence="8">Belongs to the disease resistance TIR-NB-LRR family.</text>
</comment>
<dbReference type="Proteomes" id="UP000009183">
    <property type="component" value="Chromosome 18"/>
</dbReference>
<keyword evidence="11" id="KW-1185">Reference proteome</keyword>
<dbReference type="PROSITE" id="PS50104">
    <property type="entry name" value="TIR"/>
    <property type="match status" value="1"/>
</dbReference>
<dbReference type="Gene3D" id="3.40.50.10140">
    <property type="entry name" value="Toll/interleukin-1 receptor homology (TIR) domain"/>
    <property type="match status" value="1"/>
</dbReference>
<dbReference type="InterPro" id="IPR027417">
    <property type="entry name" value="P-loop_NTPase"/>
</dbReference>
<reference evidence="11" key="1">
    <citation type="journal article" date="2007" name="Nature">
        <title>The grapevine genome sequence suggests ancestral hexaploidization in major angiosperm phyla.</title>
        <authorList>
            <consortium name="The French-Italian Public Consortium for Grapevine Genome Characterization."/>
            <person name="Jaillon O."/>
            <person name="Aury J.-M."/>
            <person name="Noel B."/>
            <person name="Policriti A."/>
            <person name="Clepet C."/>
            <person name="Casagrande A."/>
            <person name="Choisne N."/>
            <person name="Aubourg S."/>
            <person name="Vitulo N."/>
            <person name="Jubin C."/>
            <person name="Vezzi A."/>
            <person name="Legeai F."/>
            <person name="Hugueney P."/>
            <person name="Dasilva C."/>
            <person name="Horner D."/>
            <person name="Mica E."/>
            <person name="Jublot D."/>
            <person name="Poulain J."/>
            <person name="Bruyere C."/>
            <person name="Billault A."/>
            <person name="Segurens B."/>
            <person name="Gouyvenoux M."/>
            <person name="Ugarte E."/>
            <person name="Cattonaro F."/>
            <person name="Anthouard V."/>
            <person name="Vico V."/>
            <person name="Del Fabbro C."/>
            <person name="Alaux M."/>
            <person name="Di Gaspero G."/>
            <person name="Dumas V."/>
            <person name="Felice N."/>
            <person name="Paillard S."/>
            <person name="Juman I."/>
            <person name="Moroldo M."/>
            <person name="Scalabrin S."/>
            <person name="Canaguier A."/>
            <person name="Le Clainche I."/>
            <person name="Malacrida G."/>
            <person name="Durand E."/>
            <person name="Pesole G."/>
            <person name="Laucou V."/>
            <person name="Chatelet P."/>
            <person name="Merdinoglu D."/>
            <person name="Delledonne M."/>
            <person name="Pezzotti M."/>
            <person name="Lecharny A."/>
            <person name="Scarpelli C."/>
            <person name="Artiguenave F."/>
            <person name="Pe M.E."/>
            <person name="Valle G."/>
            <person name="Morgante M."/>
            <person name="Caboche M."/>
            <person name="Adam-Blondon A.-F."/>
            <person name="Weissenbach J."/>
            <person name="Quetier F."/>
            <person name="Wincker P."/>
        </authorList>
    </citation>
    <scope>NUCLEOTIDE SEQUENCE [LARGE SCALE GENOMIC DNA]</scope>
    <source>
        <strain evidence="11">cv. Pinot noir / PN40024</strain>
    </source>
</reference>
<feature type="domain" description="TIR" evidence="9">
    <location>
        <begin position="19"/>
        <end position="186"/>
    </location>
</feature>
<dbReference type="Gene3D" id="1.10.8.430">
    <property type="entry name" value="Helical domain of apoptotic protease-activating factors"/>
    <property type="match status" value="1"/>
</dbReference>
<gene>
    <name evidence="10" type="ordered locus">VIT_18s0089g00600</name>
</gene>
<dbReference type="SMART" id="SM00255">
    <property type="entry name" value="TIR"/>
    <property type="match status" value="1"/>
</dbReference>
<evidence type="ECO:0000256" key="3">
    <source>
        <dbReference type="ARBA" id="ARBA00022490"/>
    </source>
</evidence>
<dbReference type="Pfam" id="PF00931">
    <property type="entry name" value="NB-ARC"/>
    <property type="match status" value="1"/>
</dbReference>
<dbReference type="InterPro" id="IPR032675">
    <property type="entry name" value="LRR_dom_sf"/>
</dbReference>
<dbReference type="PANTHER" id="PTHR11017">
    <property type="entry name" value="LEUCINE-RICH REPEAT-CONTAINING PROTEIN"/>
    <property type="match status" value="1"/>
</dbReference>
<proteinExistence type="inferred from homology"/>